<gene>
    <name evidence="1" type="ORF">KI387_024562</name>
</gene>
<feature type="non-terminal residue" evidence="1">
    <location>
        <position position="1"/>
    </location>
</feature>
<dbReference type="Proteomes" id="UP000824469">
    <property type="component" value="Unassembled WGS sequence"/>
</dbReference>
<feature type="non-terminal residue" evidence="1">
    <location>
        <position position="65"/>
    </location>
</feature>
<accession>A0AA38LBT7</accession>
<dbReference type="EMBL" id="JAHRHJ020000005">
    <property type="protein sequence ID" value="KAH9315935.1"/>
    <property type="molecule type" value="Genomic_DNA"/>
</dbReference>
<comment type="caution">
    <text evidence="1">The sequence shown here is derived from an EMBL/GenBank/DDBJ whole genome shotgun (WGS) entry which is preliminary data.</text>
</comment>
<reference evidence="1 2" key="1">
    <citation type="journal article" date="2021" name="Nat. Plants">
        <title>The Taxus genome provides insights into paclitaxel biosynthesis.</title>
        <authorList>
            <person name="Xiong X."/>
            <person name="Gou J."/>
            <person name="Liao Q."/>
            <person name="Li Y."/>
            <person name="Zhou Q."/>
            <person name="Bi G."/>
            <person name="Li C."/>
            <person name="Du R."/>
            <person name="Wang X."/>
            <person name="Sun T."/>
            <person name="Guo L."/>
            <person name="Liang H."/>
            <person name="Lu P."/>
            <person name="Wu Y."/>
            <person name="Zhang Z."/>
            <person name="Ro D.K."/>
            <person name="Shang Y."/>
            <person name="Huang S."/>
            <person name="Yan J."/>
        </authorList>
    </citation>
    <scope>NUCLEOTIDE SEQUENCE [LARGE SCALE GENOMIC DNA]</scope>
    <source>
        <strain evidence="1">Ta-2019</strain>
    </source>
</reference>
<proteinExistence type="predicted"/>
<sequence>LAIPQVDKKHNAMTSTDYEVSRLVLVKSTLESDITMTRDSIDIVLKSLEKYKSQNSQLKDEKNQL</sequence>
<organism evidence="1 2">
    <name type="scientific">Taxus chinensis</name>
    <name type="common">Chinese yew</name>
    <name type="synonym">Taxus wallichiana var. chinensis</name>
    <dbReference type="NCBI Taxonomy" id="29808"/>
    <lineage>
        <taxon>Eukaryota</taxon>
        <taxon>Viridiplantae</taxon>
        <taxon>Streptophyta</taxon>
        <taxon>Embryophyta</taxon>
        <taxon>Tracheophyta</taxon>
        <taxon>Spermatophyta</taxon>
        <taxon>Pinopsida</taxon>
        <taxon>Pinidae</taxon>
        <taxon>Conifers II</taxon>
        <taxon>Cupressales</taxon>
        <taxon>Taxaceae</taxon>
        <taxon>Taxus</taxon>
    </lineage>
</organism>
<evidence type="ECO:0000313" key="2">
    <source>
        <dbReference type="Proteomes" id="UP000824469"/>
    </source>
</evidence>
<evidence type="ECO:0000313" key="1">
    <source>
        <dbReference type="EMBL" id="KAH9315935.1"/>
    </source>
</evidence>
<dbReference type="AlphaFoldDB" id="A0AA38LBT7"/>
<protein>
    <submittedName>
        <fullName evidence="1">Uncharacterized protein</fullName>
    </submittedName>
</protein>
<keyword evidence="2" id="KW-1185">Reference proteome</keyword>
<name>A0AA38LBT7_TAXCH</name>